<evidence type="ECO:0000256" key="10">
    <source>
        <dbReference type="ARBA" id="ARBA00035120"/>
    </source>
</evidence>
<evidence type="ECO:0000256" key="3">
    <source>
        <dbReference type="ARBA" id="ARBA00022519"/>
    </source>
</evidence>
<dbReference type="PATRIC" id="fig|505341.3.peg.928"/>
<keyword evidence="5 12" id="KW-1133">Transmembrane helix</keyword>
<sequence>MFQLLYIAGGAAIGASCRWGLSLLLNPVFTTFAFGTLIANYLGCLLMGIMSGMLLTYPMISNEWRLFFITGFLGSLTTFSSFSGEVVGIFLDGQWWTGLGVVCLHLFGCLAFTLLGIGLWRLLYLAF</sequence>
<keyword evidence="7 12" id="KW-0406">Ion transport</keyword>
<dbReference type="PANTHER" id="PTHR28259:SF1">
    <property type="entry name" value="FLUORIDE EXPORT PROTEIN 1-RELATED"/>
    <property type="match status" value="1"/>
</dbReference>
<comment type="similarity">
    <text evidence="10 12">Belongs to the fluoride channel Fluc/FEX (TC 1.A.43) family.</text>
</comment>
<comment type="activity regulation">
    <text evidence="12">Na(+) is not transported, but it plays an essential structural role and its presence is essential for fluoride channel function.</text>
</comment>
<comment type="subcellular location">
    <subcellularLocation>
        <location evidence="1 12">Cell membrane</location>
        <topology evidence="1 12">Multi-pass membrane protein</topology>
    </subcellularLocation>
</comment>
<organism evidence="13 14">
    <name type="scientific">Gallibacterium salpingitidis</name>
    <dbReference type="NCBI Taxonomy" id="505341"/>
    <lineage>
        <taxon>Bacteria</taxon>
        <taxon>Pseudomonadati</taxon>
        <taxon>Pseudomonadota</taxon>
        <taxon>Gammaproteobacteria</taxon>
        <taxon>Pasteurellales</taxon>
        <taxon>Pasteurellaceae</taxon>
        <taxon>Gallibacterium</taxon>
    </lineage>
</organism>
<reference evidence="13 14" key="1">
    <citation type="submission" date="2014-11" db="EMBL/GenBank/DDBJ databases">
        <title>Pan-genome of Gallibacterium spp.</title>
        <authorList>
            <person name="Kudirkiene E."/>
            <person name="Bojesen A.M."/>
        </authorList>
    </citation>
    <scope>NUCLEOTIDE SEQUENCE [LARGE SCALE GENOMIC DNA]</scope>
    <source>
        <strain evidence="13 14">F150</strain>
    </source>
</reference>
<dbReference type="OrthoDB" id="9806299at2"/>
<dbReference type="Proteomes" id="UP000092649">
    <property type="component" value="Unassembled WGS sequence"/>
</dbReference>
<feature type="transmembrane region" description="Helical" evidence="12">
    <location>
        <begin position="64"/>
        <end position="83"/>
    </location>
</feature>
<evidence type="ECO:0000256" key="2">
    <source>
        <dbReference type="ARBA" id="ARBA00022475"/>
    </source>
</evidence>
<evidence type="ECO:0000256" key="12">
    <source>
        <dbReference type="HAMAP-Rule" id="MF_00454"/>
    </source>
</evidence>
<evidence type="ECO:0000256" key="6">
    <source>
        <dbReference type="ARBA" id="ARBA00023053"/>
    </source>
</evidence>
<dbReference type="InterPro" id="IPR003691">
    <property type="entry name" value="FluC"/>
</dbReference>
<evidence type="ECO:0000313" key="14">
    <source>
        <dbReference type="Proteomes" id="UP000092649"/>
    </source>
</evidence>
<feature type="transmembrane region" description="Helical" evidence="12">
    <location>
        <begin position="95"/>
        <end position="123"/>
    </location>
</feature>
<keyword evidence="12" id="KW-0813">Transport</keyword>
<keyword evidence="14" id="KW-1185">Reference proteome</keyword>
<evidence type="ECO:0000256" key="1">
    <source>
        <dbReference type="ARBA" id="ARBA00004651"/>
    </source>
</evidence>
<keyword evidence="6 12" id="KW-0915">Sodium</keyword>
<comment type="catalytic activity">
    <reaction evidence="11">
        <text>fluoride(in) = fluoride(out)</text>
        <dbReference type="Rhea" id="RHEA:76159"/>
        <dbReference type="ChEBI" id="CHEBI:17051"/>
    </reaction>
    <physiologicalReaction direction="left-to-right" evidence="11">
        <dbReference type="Rhea" id="RHEA:76160"/>
    </physiologicalReaction>
</comment>
<dbReference type="HAMAP" id="MF_00454">
    <property type="entry name" value="FluC"/>
    <property type="match status" value="1"/>
</dbReference>
<gene>
    <name evidence="12" type="primary">fluC</name>
    <name evidence="12" type="synonym">crcB</name>
    <name evidence="13" type="ORF">QS62_04610</name>
</gene>
<evidence type="ECO:0000256" key="7">
    <source>
        <dbReference type="ARBA" id="ARBA00023065"/>
    </source>
</evidence>
<dbReference type="GO" id="GO:0046872">
    <property type="term" value="F:metal ion binding"/>
    <property type="evidence" value="ECO:0007669"/>
    <property type="project" value="UniProtKB-KW"/>
</dbReference>
<keyword evidence="12" id="KW-0479">Metal-binding</keyword>
<feature type="binding site" evidence="12">
    <location>
        <position position="77"/>
    </location>
    <ligand>
        <name>Na(+)</name>
        <dbReference type="ChEBI" id="CHEBI:29101"/>
        <note>structural</note>
    </ligand>
</feature>
<keyword evidence="3" id="KW-0997">Cell inner membrane</keyword>
<evidence type="ECO:0000256" key="11">
    <source>
        <dbReference type="ARBA" id="ARBA00035585"/>
    </source>
</evidence>
<dbReference type="Pfam" id="PF02537">
    <property type="entry name" value="CRCB"/>
    <property type="match status" value="1"/>
</dbReference>
<dbReference type="RefSeq" id="WP_066106619.1">
    <property type="nucleotide sequence ID" value="NZ_JTJL01000016.1"/>
</dbReference>
<comment type="function">
    <text evidence="12">Fluoride-specific ion channel. Important for reducing fluoride concentration in the cell, thus reducing its toxicity.</text>
</comment>
<protein>
    <recommendedName>
        <fullName evidence="12">Fluoride-specific ion channel FluC</fullName>
    </recommendedName>
</protein>
<dbReference type="GO" id="GO:0062054">
    <property type="term" value="F:fluoride channel activity"/>
    <property type="evidence" value="ECO:0007669"/>
    <property type="project" value="UniProtKB-UniRule"/>
</dbReference>
<proteinExistence type="inferred from homology"/>
<keyword evidence="2 12" id="KW-1003">Cell membrane</keyword>
<keyword evidence="9 12" id="KW-0407">Ion channel</keyword>
<accession>A0A1A7NXL3</accession>
<feature type="transmembrane region" description="Helical" evidence="12">
    <location>
        <begin position="38"/>
        <end position="57"/>
    </location>
</feature>
<evidence type="ECO:0000313" key="13">
    <source>
        <dbReference type="EMBL" id="OBW94937.1"/>
    </source>
</evidence>
<dbReference type="EMBL" id="JTJL01000016">
    <property type="protein sequence ID" value="OBW94937.1"/>
    <property type="molecule type" value="Genomic_DNA"/>
</dbReference>
<keyword evidence="4 12" id="KW-0812">Transmembrane</keyword>
<dbReference type="AlphaFoldDB" id="A0A1A7NXL3"/>
<evidence type="ECO:0000256" key="9">
    <source>
        <dbReference type="ARBA" id="ARBA00023303"/>
    </source>
</evidence>
<evidence type="ECO:0000256" key="4">
    <source>
        <dbReference type="ARBA" id="ARBA00022692"/>
    </source>
</evidence>
<dbReference type="GO" id="GO:0140114">
    <property type="term" value="P:cellular detoxification of fluoride"/>
    <property type="evidence" value="ECO:0007669"/>
    <property type="project" value="UniProtKB-UniRule"/>
</dbReference>
<name>A0A1A7NXL3_9PAST</name>
<keyword evidence="8 12" id="KW-0472">Membrane</keyword>
<feature type="binding site" evidence="12">
    <location>
        <position position="74"/>
    </location>
    <ligand>
        <name>Na(+)</name>
        <dbReference type="ChEBI" id="CHEBI:29101"/>
        <note>structural</note>
    </ligand>
</feature>
<evidence type="ECO:0000256" key="8">
    <source>
        <dbReference type="ARBA" id="ARBA00023136"/>
    </source>
</evidence>
<dbReference type="GO" id="GO:0005886">
    <property type="term" value="C:plasma membrane"/>
    <property type="evidence" value="ECO:0007669"/>
    <property type="project" value="UniProtKB-SubCell"/>
</dbReference>
<dbReference type="PANTHER" id="PTHR28259">
    <property type="entry name" value="FLUORIDE EXPORT PROTEIN 1-RELATED"/>
    <property type="match status" value="1"/>
</dbReference>
<comment type="caution">
    <text evidence="13">The sequence shown here is derived from an EMBL/GenBank/DDBJ whole genome shotgun (WGS) entry which is preliminary data.</text>
</comment>
<evidence type="ECO:0000256" key="5">
    <source>
        <dbReference type="ARBA" id="ARBA00022989"/>
    </source>
</evidence>